<sequence>MSLLPPEIHAALATLTQNLSSADNAIRTHAEEQLNNEWFTKRPELLLVGLVEQIQRSQDTSTRSFAAILFRRMSTKTRRSTGADPESKEQFMLLEPAQKVAIRQKLLECLQGERLPDVRHKIGDAVAEIARQYSDNGENWPELLQVLFVSSQSQDPGQRESAFRIFTTTPGIIEKQHEATVLSAFTKGFKDSDVTVRIAAMEAFSSFFISIQKNSKKKYYSLVPEILNILPPLKDSGDSDNLSKAFMSLIELAEEAPMMFKPLFHVLVQFSMTVIADKDLDNLTRQNALELMGTFADYASPLCRKDPTYTSEMVTQCLSLMTDVGLDDDDAAEWNASEDLDVEESDLNHVAGEQCMDRLANKLGGGAVLPPTFNWLPRMISSASWRDRHAALMAISAISEGCRDLMIGELDKVLDLVVPALRDTHPRVRWAGCNALGQMSTDFAGTMQEKYHQVVLSNIIPVLDAPEPRIQSHAAAALVNFCEEAEKVTLEPYLDDLLSRLLHLLQSPKRYVQEQALSTIATIADSAETAFGKYYDTLMPLLFSVLKEEQSKEYRLLRAKAMECATLIALAVGKERMGVNAMELVQILGNIQRNIADADDPQSQYLLHCWGRMCRVLGQDFVPYLSGVMPPLLELASAKADIQLLDDEEQIAKVQQEEGWEMVPLKGKVIGIKTSILEDKHMAIELIVIYAQQLKGAFEPYVMEIMEKVSLPGLAFFFHDPVRVASAKSVPVLLDAMKHAHGSGSIQLQHVWEITVEKILEVLSAEPAIDTLAEMYQCFYESVEVVGKNCLTQKHMAEFIESVRSTLEDYQQRVKQRAEEQQETEEGEEENEDILFAIEDDQTLLSDMNKAFHTIFKNQETSFLPSWARLMPFYDAFITSSDSTQRQWALCIMDDVLEFCGDQSWSYQDHIRKPLVDGMHDAIPANRQAACYGVGIAAQKGGANWSSFVAESLPMLFHVCRLPEAREDDHVFATENACASIAKILQMNSSKVPNVQEVFALWLSTLPVVNDEEAAPYAYMFLASLIDQRNPAVFASPEVTRQCFVAIASALEAETLQGTTAQRVAVAGKQLLQTAGIDITQALASLSPETQQTVAPFFS</sequence>
<keyword evidence="3" id="KW-0813">Transport</keyword>
<keyword evidence="6" id="KW-0653">Protein transport</keyword>
<protein>
    <recommendedName>
        <fullName evidence="9">Importin N-terminal domain-containing protein</fullName>
    </recommendedName>
</protein>
<dbReference type="PROSITE" id="PS50166">
    <property type="entry name" value="IMPORTIN_B_NT"/>
    <property type="match status" value="1"/>
</dbReference>
<dbReference type="InterPro" id="IPR041389">
    <property type="entry name" value="Importin_rep_6"/>
</dbReference>
<keyword evidence="7" id="KW-0539">Nucleus</keyword>
<dbReference type="Pfam" id="PF25574">
    <property type="entry name" value="TPR_IMB1"/>
    <property type="match status" value="1"/>
</dbReference>
<evidence type="ECO:0000256" key="8">
    <source>
        <dbReference type="SAM" id="Coils"/>
    </source>
</evidence>
<evidence type="ECO:0000259" key="9">
    <source>
        <dbReference type="PROSITE" id="PS50166"/>
    </source>
</evidence>
<evidence type="ECO:0000256" key="6">
    <source>
        <dbReference type="ARBA" id="ARBA00022927"/>
    </source>
</evidence>
<dbReference type="Proteomes" id="UP001166286">
    <property type="component" value="Unassembled WGS sequence"/>
</dbReference>
<feature type="coiled-coil region" evidence="8">
    <location>
        <begin position="800"/>
        <end position="831"/>
    </location>
</feature>
<dbReference type="SUPFAM" id="SSF48371">
    <property type="entry name" value="ARM repeat"/>
    <property type="match status" value="1"/>
</dbReference>
<keyword evidence="8" id="KW-0175">Coiled coil</keyword>
<dbReference type="InterPro" id="IPR011989">
    <property type="entry name" value="ARM-like"/>
</dbReference>
<evidence type="ECO:0000256" key="3">
    <source>
        <dbReference type="ARBA" id="ARBA00022448"/>
    </source>
</evidence>
<dbReference type="InterPro" id="IPR001494">
    <property type="entry name" value="Importin-beta_N"/>
</dbReference>
<dbReference type="Pfam" id="PF25780">
    <property type="entry name" value="TPR_IPO5"/>
    <property type="match status" value="1"/>
</dbReference>
<comment type="subcellular location">
    <subcellularLocation>
        <location evidence="2">Cytoplasm</location>
    </subcellularLocation>
    <subcellularLocation>
        <location evidence="1">Nucleus</location>
    </subcellularLocation>
</comment>
<dbReference type="GO" id="GO:0005737">
    <property type="term" value="C:cytoplasm"/>
    <property type="evidence" value="ECO:0007669"/>
    <property type="project" value="UniProtKB-SubCell"/>
</dbReference>
<dbReference type="GO" id="GO:0006606">
    <property type="term" value="P:protein import into nucleus"/>
    <property type="evidence" value="ECO:0007669"/>
    <property type="project" value="InterPro"/>
</dbReference>
<dbReference type="Pfam" id="PF13513">
    <property type="entry name" value="HEAT_EZ"/>
    <property type="match status" value="1"/>
</dbReference>
<keyword evidence="5" id="KW-0677">Repeat</keyword>
<dbReference type="InterPro" id="IPR058584">
    <property type="entry name" value="IMB1_TNPO1-like_TPR"/>
</dbReference>
<dbReference type="InterPro" id="IPR040928">
    <property type="entry name" value="Importin_rep_5"/>
</dbReference>
<evidence type="ECO:0000256" key="7">
    <source>
        <dbReference type="ARBA" id="ARBA00023242"/>
    </source>
</evidence>
<gene>
    <name evidence="10" type="ORF">JMJ35_000258</name>
</gene>
<dbReference type="InterPro" id="IPR016024">
    <property type="entry name" value="ARM-type_fold"/>
</dbReference>
<dbReference type="PANTHER" id="PTHR10527">
    <property type="entry name" value="IMPORTIN BETA"/>
    <property type="match status" value="1"/>
</dbReference>
<dbReference type="InterPro" id="IPR040122">
    <property type="entry name" value="Importin_beta"/>
</dbReference>
<dbReference type="EMBL" id="JAFEKC020000001">
    <property type="protein sequence ID" value="KAK0517103.1"/>
    <property type="molecule type" value="Genomic_DNA"/>
</dbReference>
<dbReference type="InterPro" id="IPR057672">
    <property type="entry name" value="TPR_IPO4/5"/>
</dbReference>
<reference evidence="10" key="1">
    <citation type="submission" date="2023-03" db="EMBL/GenBank/DDBJ databases">
        <title>Complete genome of Cladonia borealis.</title>
        <authorList>
            <person name="Park H."/>
        </authorList>
    </citation>
    <scope>NUCLEOTIDE SEQUENCE</scope>
    <source>
        <strain evidence="10">ANT050790</strain>
    </source>
</reference>
<accession>A0AA39RBC0</accession>
<evidence type="ECO:0000256" key="4">
    <source>
        <dbReference type="ARBA" id="ARBA00022490"/>
    </source>
</evidence>
<dbReference type="SMART" id="SM01349">
    <property type="entry name" value="TOG"/>
    <property type="match status" value="1"/>
</dbReference>
<evidence type="ECO:0000313" key="11">
    <source>
        <dbReference type="Proteomes" id="UP001166286"/>
    </source>
</evidence>
<dbReference type="InterPro" id="IPR041653">
    <property type="entry name" value="Importin_rep_4"/>
</dbReference>
<dbReference type="GO" id="GO:0005634">
    <property type="term" value="C:nucleus"/>
    <property type="evidence" value="ECO:0007669"/>
    <property type="project" value="UniProtKB-SubCell"/>
</dbReference>
<evidence type="ECO:0000256" key="1">
    <source>
        <dbReference type="ARBA" id="ARBA00004123"/>
    </source>
</evidence>
<dbReference type="Gene3D" id="1.25.10.10">
    <property type="entry name" value="Leucine-rich Repeat Variant"/>
    <property type="match status" value="1"/>
</dbReference>
<evidence type="ECO:0000256" key="5">
    <source>
        <dbReference type="ARBA" id="ARBA00022737"/>
    </source>
</evidence>
<dbReference type="Pfam" id="PF18816">
    <property type="entry name" value="Importin_rep_5"/>
    <property type="match status" value="1"/>
</dbReference>
<evidence type="ECO:0000256" key="2">
    <source>
        <dbReference type="ARBA" id="ARBA00004496"/>
    </source>
</evidence>
<keyword evidence="11" id="KW-1185">Reference proteome</keyword>
<dbReference type="AlphaFoldDB" id="A0AA39RBC0"/>
<dbReference type="Pfam" id="PF18829">
    <property type="entry name" value="Importin_rep_6"/>
    <property type="match status" value="1"/>
</dbReference>
<comment type="caution">
    <text evidence="10">The sequence shown here is derived from an EMBL/GenBank/DDBJ whole genome shotgun (WGS) entry which is preliminary data.</text>
</comment>
<name>A0AA39RBC0_9LECA</name>
<dbReference type="GO" id="GO:0031267">
    <property type="term" value="F:small GTPase binding"/>
    <property type="evidence" value="ECO:0007669"/>
    <property type="project" value="InterPro"/>
</dbReference>
<organism evidence="10 11">
    <name type="scientific">Cladonia borealis</name>
    <dbReference type="NCBI Taxonomy" id="184061"/>
    <lineage>
        <taxon>Eukaryota</taxon>
        <taxon>Fungi</taxon>
        <taxon>Dikarya</taxon>
        <taxon>Ascomycota</taxon>
        <taxon>Pezizomycotina</taxon>
        <taxon>Lecanoromycetes</taxon>
        <taxon>OSLEUM clade</taxon>
        <taxon>Lecanoromycetidae</taxon>
        <taxon>Lecanorales</taxon>
        <taxon>Lecanorineae</taxon>
        <taxon>Cladoniaceae</taxon>
        <taxon>Cladonia</taxon>
    </lineage>
</organism>
<proteinExistence type="predicted"/>
<dbReference type="Pfam" id="PF18808">
    <property type="entry name" value="Importin_rep_4"/>
    <property type="match status" value="1"/>
</dbReference>
<evidence type="ECO:0000313" key="10">
    <source>
        <dbReference type="EMBL" id="KAK0517103.1"/>
    </source>
</evidence>
<keyword evidence="4" id="KW-0963">Cytoplasm</keyword>
<feature type="domain" description="Importin N-terminal" evidence="9">
    <location>
        <begin position="30"/>
        <end position="112"/>
    </location>
</feature>
<dbReference type="InterPro" id="IPR034085">
    <property type="entry name" value="TOG"/>
</dbReference>